<proteinExistence type="predicted"/>
<dbReference type="Pfam" id="PF07730">
    <property type="entry name" value="HisKA_3"/>
    <property type="match status" value="1"/>
</dbReference>
<dbReference type="EC" id="2.7.13.3" evidence="2"/>
<dbReference type="GO" id="GO:0046983">
    <property type="term" value="F:protein dimerization activity"/>
    <property type="evidence" value="ECO:0007669"/>
    <property type="project" value="InterPro"/>
</dbReference>
<dbReference type="PANTHER" id="PTHR24421:SF10">
    <property type="entry name" value="NITRATE_NITRITE SENSOR PROTEIN NARQ"/>
    <property type="match status" value="1"/>
</dbReference>
<keyword evidence="9" id="KW-0472">Membrane</keyword>
<dbReference type="Proteomes" id="UP000281955">
    <property type="component" value="Unassembled WGS sequence"/>
</dbReference>
<dbReference type="AlphaFoldDB" id="A0A420XTA2"/>
<dbReference type="PANTHER" id="PTHR24421">
    <property type="entry name" value="NITRATE/NITRITE SENSOR PROTEIN NARX-RELATED"/>
    <property type="match status" value="1"/>
</dbReference>
<dbReference type="GO" id="GO:0016020">
    <property type="term" value="C:membrane"/>
    <property type="evidence" value="ECO:0007669"/>
    <property type="project" value="InterPro"/>
</dbReference>
<comment type="caution">
    <text evidence="12">The sequence shown here is derived from an EMBL/GenBank/DDBJ whole genome shotgun (WGS) entry which is preliminary data.</text>
</comment>
<evidence type="ECO:0000313" key="12">
    <source>
        <dbReference type="EMBL" id="RKS80058.1"/>
    </source>
</evidence>
<dbReference type="InterPro" id="IPR011712">
    <property type="entry name" value="Sig_transdc_His_kin_sub3_dim/P"/>
</dbReference>
<keyword evidence="9" id="KW-1133">Transmembrane helix</keyword>
<keyword evidence="6 12" id="KW-0418">Kinase</keyword>
<feature type="transmembrane region" description="Helical" evidence="9">
    <location>
        <begin position="20"/>
        <end position="37"/>
    </location>
</feature>
<keyword evidence="7" id="KW-0067">ATP-binding</keyword>
<dbReference type="InterPro" id="IPR036890">
    <property type="entry name" value="HATPase_C_sf"/>
</dbReference>
<dbReference type="FunCoup" id="A0A420XTA2">
    <property type="interactions" value="1"/>
</dbReference>
<dbReference type="GO" id="GO:0005524">
    <property type="term" value="F:ATP binding"/>
    <property type="evidence" value="ECO:0007669"/>
    <property type="project" value="UniProtKB-KW"/>
</dbReference>
<protein>
    <recommendedName>
        <fullName evidence="2">histidine kinase</fullName>
        <ecNumber evidence="2">2.7.13.3</ecNumber>
    </recommendedName>
</protein>
<reference evidence="12 13" key="1">
    <citation type="submission" date="2018-10" db="EMBL/GenBank/DDBJ databases">
        <title>Genomic Encyclopedia of Archaeal and Bacterial Type Strains, Phase II (KMG-II): from individual species to whole genera.</title>
        <authorList>
            <person name="Goeker M."/>
        </authorList>
    </citation>
    <scope>NUCLEOTIDE SEQUENCE [LARGE SCALE GENOMIC DNA]</scope>
    <source>
        <strain evidence="12 13">RP-AC37</strain>
    </source>
</reference>
<evidence type="ECO:0000259" key="10">
    <source>
        <dbReference type="Pfam" id="PF07730"/>
    </source>
</evidence>
<keyword evidence="3" id="KW-0597">Phosphoprotein</keyword>
<name>A0A420XTA2_9ACTN</name>
<evidence type="ECO:0000313" key="13">
    <source>
        <dbReference type="Proteomes" id="UP000281955"/>
    </source>
</evidence>
<dbReference type="OrthoDB" id="227596at2"/>
<evidence type="ECO:0000259" key="11">
    <source>
        <dbReference type="Pfam" id="PF23539"/>
    </source>
</evidence>
<organism evidence="12 13">
    <name type="scientific">Motilibacter peucedani</name>
    <dbReference type="NCBI Taxonomy" id="598650"/>
    <lineage>
        <taxon>Bacteria</taxon>
        <taxon>Bacillati</taxon>
        <taxon>Actinomycetota</taxon>
        <taxon>Actinomycetes</taxon>
        <taxon>Motilibacterales</taxon>
        <taxon>Motilibacteraceae</taxon>
        <taxon>Motilibacter</taxon>
    </lineage>
</organism>
<dbReference type="Gene3D" id="3.30.565.10">
    <property type="entry name" value="Histidine kinase-like ATPase, C-terminal domain"/>
    <property type="match status" value="1"/>
</dbReference>
<keyword evidence="13" id="KW-1185">Reference proteome</keyword>
<feature type="domain" description="Signal transduction histidine kinase subgroup 3 dimerisation and phosphoacceptor" evidence="10">
    <location>
        <begin position="163"/>
        <end position="229"/>
    </location>
</feature>
<dbReference type="Gene3D" id="1.20.5.1930">
    <property type="match status" value="1"/>
</dbReference>
<evidence type="ECO:0000256" key="6">
    <source>
        <dbReference type="ARBA" id="ARBA00022777"/>
    </source>
</evidence>
<dbReference type="SUPFAM" id="SSF55874">
    <property type="entry name" value="ATPase domain of HSP90 chaperone/DNA topoisomerase II/histidine kinase"/>
    <property type="match status" value="1"/>
</dbReference>
<sequence length="369" mass="38950">MAAAVLVFSLASREEDGRQGAAWSWLLAVALAVPLLARRRAPFAVLLVQSAVAFTQWLVDTQPPADLAFLAGLYAVGAYDSRRPPIVASALIAEVGVVLATLKWAPPGHSWSALVLLTGTVTAAWVLGVHMRTRRAYLASVLERAATAERERDQQGVIAAASERARIAREMHDIVAHSLSVIIALSDGASATVRRDPEEAAGAMDQVSRVGRQALSDTRRLLGVLRSGDEPELEPAPGVDQLDGLIRDVRGAGLPVELVVEGRVVRLAPSAQLAAYRLVQESLTNVLKHAPSATGASVLLRYGPEVLDIEVTNDAAPDGTSAAGAAGHGIRGMSERLTMFGGNLEAAPRPGGGWRVAGSLHLDPDRRNQ</sequence>
<evidence type="ECO:0000256" key="7">
    <source>
        <dbReference type="ARBA" id="ARBA00022840"/>
    </source>
</evidence>
<comment type="catalytic activity">
    <reaction evidence="1">
        <text>ATP + protein L-histidine = ADP + protein N-phospho-L-histidine.</text>
        <dbReference type="EC" id="2.7.13.3"/>
    </reaction>
</comment>
<dbReference type="InterPro" id="IPR055558">
    <property type="entry name" value="DUF7134"/>
</dbReference>
<keyword evidence="9" id="KW-0812">Transmembrane</keyword>
<gene>
    <name evidence="12" type="ORF">CLV35_0477</name>
</gene>
<dbReference type="RefSeq" id="WP_121191796.1">
    <property type="nucleotide sequence ID" value="NZ_RBWV01000009.1"/>
</dbReference>
<evidence type="ECO:0000256" key="1">
    <source>
        <dbReference type="ARBA" id="ARBA00000085"/>
    </source>
</evidence>
<evidence type="ECO:0000256" key="4">
    <source>
        <dbReference type="ARBA" id="ARBA00022679"/>
    </source>
</evidence>
<dbReference type="CDD" id="cd16917">
    <property type="entry name" value="HATPase_UhpB-NarQ-NarX-like"/>
    <property type="match status" value="1"/>
</dbReference>
<evidence type="ECO:0000256" key="2">
    <source>
        <dbReference type="ARBA" id="ARBA00012438"/>
    </source>
</evidence>
<dbReference type="Pfam" id="PF23539">
    <property type="entry name" value="DUF7134"/>
    <property type="match status" value="1"/>
</dbReference>
<keyword evidence="5" id="KW-0547">Nucleotide-binding</keyword>
<keyword evidence="4" id="KW-0808">Transferase</keyword>
<evidence type="ECO:0000256" key="5">
    <source>
        <dbReference type="ARBA" id="ARBA00022741"/>
    </source>
</evidence>
<evidence type="ECO:0000256" key="8">
    <source>
        <dbReference type="ARBA" id="ARBA00023012"/>
    </source>
</evidence>
<dbReference type="EMBL" id="RBWV01000009">
    <property type="protein sequence ID" value="RKS80058.1"/>
    <property type="molecule type" value="Genomic_DNA"/>
</dbReference>
<dbReference type="InterPro" id="IPR050482">
    <property type="entry name" value="Sensor_HK_TwoCompSys"/>
</dbReference>
<feature type="transmembrane region" description="Helical" evidence="9">
    <location>
        <begin position="111"/>
        <end position="129"/>
    </location>
</feature>
<dbReference type="GO" id="GO:0000155">
    <property type="term" value="F:phosphorelay sensor kinase activity"/>
    <property type="evidence" value="ECO:0007669"/>
    <property type="project" value="InterPro"/>
</dbReference>
<keyword evidence="8" id="KW-0902">Two-component regulatory system</keyword>
<feature type="domain" description="DUF7134" evidence="11">
    <location>
        <begin position="2"/>
        <end position="135"/>
    </location>
</feature>
<evidence type="ECO:0000256" key="9">
    <source>
        <dbReference type="SAM" id="Phobius"/>
    </source>
</evidence>
<dbReference type="InParanoid" id="A0A420XTA2"/>
<accession>A0A420XTA2</accession>
<evidence type="ECO:0000256" key="3">
    <source>
        <dbReference type="ARBA" id="ARBA00022553"/>
    </source>
</evidence>